<reference evidence="1 2" key="1">
    <citation type="journal article" date="2019" name="Sci. Rep.">
        <title>Orb-weaving spider Araneus ventricosus genome elucidates the spidroin gene catalogue.</title>
        <authorList>
            <person name="Kono N."/>
            <person name="Nakamura H."/>
            <person name="Ohtoshi R."/>
            <person name="Moran D.A.P."/>
            <person name="Shinohara A."/>
            <person name="Yoshida Y."/>
            <person name="Fujiwara M."/>
            <person name="Mori M."/>
            <person name="Tomita M."/>
            <person name="Arakawa K."/>
        </authorList>
    </citation>
    <scope>NUCLEOTIDE SEQUENCE [LARGE SCALE GENOMIC DNA]</scope>
</reference>
<dbReference type="Proteomes" id="UP000499080">
    <property type="component" value="Unassembled WGS sequence"/>
</dbReference>
<dbReference type="EMBL" id="BGPR01005909">
    <property type="protein sequence ID" value="GBN14506.1"/>
    <property type="molecule type" value="Genomic_DNA"/>
</dbReference>
<dbReference type="AlphaFoldDB" id="A0A4Y2LLT5"/>
<protein>
    <submittedName>
        <fullName evidence="1">Uncharacterized protein</fullName>
    </submittedName>
</protein>
<name>A0A4Y2LLT5_ARAVE</name>
<organism evidence="1 2">
    <name type="scientific">Araneus ventricosus</name>
    <name type="common">Orbweaver spider</name>
    <name type="synonym">Epeira ventricosa</name>
    <dbReference type="NCBI Taxonomy" id="182803"/>
    <lineage>
        <taxon>Eukaryota</taxon>
        <taxon>Metazoa</taxon>
        <taxon>Ecdysozoa</taxon>
        <taxon>Arthropoda</taxon>
        <taxon>Chelicerata</taxon>
        <taxon>Arachnida</taxon>
        <taxon>Araneae</taxon>
        <taxon>Araneomorphae</taxon>
        <taxon>Entelegynae</taxon>
        <taxon>Araneoidea</taxon>
        <taxon>Araneidae</taxon>
        <taxon>Araneus</taxon>
    </lineage>
</organism>
<proteinExistence type="predicted"/>
<evidence type="ECO:0000313" key="1">
    <source>
        <dbReference type="EMBL" id="GBN14506.1"/>
    </source>
</evidence>
<keyword evidence="2" id="KW-1185">Reference proteome</keyword>
<sequence>MIHLVSTNEKSTITSSNQLMLFCDIIENRKRGHQWEVIFSLALYFIKDSATFFSESDTFLENQKYVTASPVKYRKCLLKVKRPALTTPGRKRIELQTITGDHKKIKSNWACTHTIAQQYRYMNINMRKGLVASDCKSIKHFLLVLQRLVLRKVRYCVLIVLASAMPSTTEKVLGESRVKRRRV</sequence>
<comment type="caution">
    <text evidence="1">The sequence shown here is derived from an EMBL/GenBank/DDBJ whole genome shotgun (WGS) entry which is preliminary data.</text>
</comment>
<accession>A0A4Y2LLT5</accession>
<gene>
    <name evidence="1" type="ORF">AVEN_123824_1</name>
</gene>
<evidence type="ECO:0000313" key="2">
    <source>
        <dbReference type="Proteomes" id="UP000499080"/>
    </source>
</evidence>